<dbReference type="Pfam" id="PF08028">
    <property type="entry name" value="Acyl-CoA_dh_2"/>
    <property type="match status" value="1"/>
</dbReference>
<dbReference type="AlphaFoldDB" id="A0A3N1CT58"/>
<protein>
    <submittedName>
        <fullName evidence="3">Alkylation response protein AidB-like acyl-CoA dehydrogenase</fullName>
    </submittedName>
</protein>
<dbReference type="Proteomes" id="UP000272400">
    <property type="component" value="Unassembled WGS sequence"/>
</dbReference>
<sequence>MALTHEEAVARARALAPGIAARARETEELRKPHDASIAELVDAELIPILSPKKWGGHELGLDTHRAVVETISAACMSTGWILDFYIGHCVFATKFSARAQGEFFADKPYILAPATTSPTTKAVREDGGWRVTGKIPWGSGIMHADWAFCVGFGDDGGLYAFAVPAAEVKVDDVWHMAGMAGTGSNTVVLEDVFVPDHRTLPQRDLTLGDTPGARLHDNPMYRMPLMPFLFAQAAPVFSGALRGATSAFEDVIRNRVTTYGLKTMKDSTTAHVKLGEAATNAMIAERLVADLIARVQSSIGGKFTLAERIGLKSQTAFIVEHCRRAVNDMAHNGGASNFSLDAPLQRFFRDINTIAVHAFWDWEVARELTGRHTLDLKPNNPLV</sequence>
<dbReference type="InterPro" id="IPR046373">
    <property type="entry name" value="Acyl-CoA_Oxase/DH_mid-dom_sf"/>
</dbReference>
<proteinExistence type="predicted"/>
<evidence type="ECO:0000313" key="4">
    <source>
        <dbReference type="Proteomes" id="UP000272400"/>
    </source>
</evidence>
<dbReference type="SUPFAM" id="SSF56645">
    <property type="entry name" value="Acyl-CoA dehydrogenase NM domain-like"/>
    <property type="match status" value="1"/>
</dbReference>
<organism evidence="3 4">
    <name type="scientific">Actinocorallia herbida</name>
    <dbReference type="NCBI Taxonomy" id="58109"/>
    <lineage>
        <taxon>Bacteria</taxon>
        <taxon>Bacillati</taxon>
        <taxon>Actinomycetota</taxon>
        <taxon>Actinomycetes</taxon>
        <taxon>Streptosporangiales</taxon>
        <taxon>Thermomonosporaceae</taxon>
        <taxon>Actinocorallia</taxon>
    </lineage>
</organism>
<dbReference type="EMBL" id="RJKE01000001">
    <property type="protein sequence ID" value="ROO84502.1"/>
    <property type="molecule type" value="Genomic_DNA"/>
</dbReference>
<name>A0A3N1CT58_9ACTN</name>
<dbReference type="OrthoDB" id="3404950at2"/>
<reference evidence="3 4" key="1">
    <citation type="submission" date="2018-11" db="EMBL/GenBank/DDBJ databases">
        <title>Sequencing the genomes of 1000 actinobacteria strains.</title>
        <authorList>
            <person name="Klenk H.-P."/>
        </authorList>
    </citation>
    <scope>NUCLEOTIDE SEQUENCE [LARGE SCALE GENOMIC DNA]</scope>
    <source>
        <strain evidence="3 4">DSM 44254</strain>
    </source>
</reference>
<feature type="domain" description="Acyl-CoA dehydrogenase C-terminal" evidence="2">
    <location>
        <begin position="234"/>
        <end position="361"/>
    </location>
</feature>
<dbReference type="InterPro" id="IPR036250">
    <property type="entry name" value="AcylCo_DH-like_C"/>
</dbReference>
<dbReference type="Gene3D" id="1.20.140.10">
    <property type="entry name" value="Butyryl-CoA Dehydrogenase, subunit A, domain 3"/>
    <property type="match status" value="1"/>
</dbReference>
<comment type="caution">
    <text evidence="3">The sequence shown here is derived from an EMBL/GenBank/DDBJ whole genome shotgun (WGS) entry which is preliminary data.</text>
</comment>
<dbReference type="PANTHER" id="PTHR43884">
    <property type="entry name" value="ACYL-COA DEHYDROGENASE"/>
    <property type="match status" value="1"/>
</dbReference>
<dbReference type="InterPro" id="IPR013107">
    <property type="entry name" value="Acyl-CoA_DH_C"/>
</dbReference>
<dbReference type="Gene3D" id="1.10.540.10">
    <property type="entry name" value="Acyl-CoA dehydrogenase/oxidase, N-terminal domain"/>
    <property type="match status" value="1"/>
</dbReference>
<keyword evidence="1" id="KW-0560">Oxidoreductase</keyword>
<dbReference type="RefSeq" id="WP_123664112.1">
    <property type="nucleotide sequence ID" value="NZ_RJKE01000001.1"/>
</dbReference>
<dbReference type="PANTHER" id="PTHR43884:SF12">
    <property type="entry name" value="ISOVALERYL-COA DEHYDROGENASE, MITOCHONDRIAL-RELATED"/>
    <property type="match status" value="1"/>
</dbReference>
<evidence type="ECO:0000259" key="2">
    <source>
        <dbReference type="Pfam" id="PF08028"/>
    </source>
</evidence>
<dbReference type="InterPro" id="IPR037069">
    <property type="entry name" value="AcylCoA_DH/ox_N_sf"/>
</dbReference>
<dbReference type="Gene3D" id="2.40.110.10">
    <property type="entry name" value="Butyryl-CoA Dehydrogenase, subunit A, domain 2"/>
    <property type="match status" value="1"/>
</dbReference>
<dbReference type="GO" id="GO:0003995">
    <property type="term" value="F:acyl-CoA dehydrogenase activity"/>
    <property type="evidence" value="ECO:0007669"/>
    <property type="project" value="TreeGrafter"/>
</dbReference>
<dbReference type="PIRSF" id="PIRSF016578">
    <property type="entry name" value="HsaA"/>
    <property type="match status" value="1"/>
</dbReference>
<dbReference type="SUPFAM" id="SSF47203">
    <property type="entry name" value="Acyl-CoA dehydrogenase C-terminal domain-like"/>
    <property type="match status" value="1"/>
</dbReference>
<dbReference type="InterPro" id="IPR009100">
    <property type="entry name" value="AcylCoA_DH/oxidase_NM_dom_sf"/>
</dbReference>
<gene>
    <name evidence="3" type="ORF">EDD29_2029</name>
</gene>
<keyword evidence="4" id="KW-1185">Reference proteome</keyword>
<dbReference type="GO" id="GO:0050660">
    <property type="term" value="F:flavin adenine dinucleotide binding"/>
    <property type="evidence" value="ECO:0007669"/>
    <property type="project" value="InterPro"/>
</dbReference>
<evidence type="ECO:0000256" key="1">
    <source>
        <dbReference type="ARBA" id="ARBA00023002"/>
    </source>
</evidence>
<evidence type="ECO:0000313" key="3">
    <source>
        <dbReference type="EMBL" id="ROO84502.1"/>
    </source>
</evidence>
<accession>A0A3N1CT58</accession>